<gene>
    <name evidence="6" type="ORF">FB461_1593</name>
</gene>
<dbReference type="GO" id="GO:0005975">
    <property type="term" value="P:carbohydrate metabolic process"/>
    <property type="evidence" value="ECO:0007669"/>
    <property type="project" value="UniProtKB-ARBA"/>
</dbReference>
<keyword evidence="3 5" id="KW-0732">Signal</keyword>
<evidence type="ECO:0000313" key="6">
    <source>
        <dbReference type="EMBL" id="TQL65060.1"/>
    </source>
</evidence>
<feature type="signal peptide" evidence="5">
    <location>
        <begin position="1"/>
        <end position="38"/>
    </location>
</feature>
<reference evidence="6 7" key="1">
    <citation type="submission" date="2019-06" db="EMBL/GenBank/DDBJ databases">
        <title>Sequencing the genomes of 1000 actinobacteria strains.</title>
        <authorList>
            <person name="Klenk H.-P."/>
        </authorList>
    </citation>
    <scope>NUCLEOTIDE SEQUENCE [LARGE SCALE GENOMIC DNA]</scope>
    <source>
        <strain evidence="6 7">DSM 4813</strain>
    </source>
</reference>
<dbReference type="AlphaFoldDB" id="A0A542ZXW6"/>
<evidence type="ECO:0000313" key="7">
    <source>
        <dbReference type="Proteomes" id="UP000315389"/>
    </source>
</evidence>
<dbReference type="Proteomes" id="UP000315389">
    <property type="component" value="Unassembled WGS sequence"/>
</dbReference>
<dbReference type="OrthoDB" id="3771655at2"/>
<comment type="caution">
    <text evidence="6">The sequence shown here is derived from an EMBL/GenBank/DDBJ whole genome shotgun (WGS) entry which is preliminary data.</text>
</comment>
<proteinExistence type="predicted"/>
<dbReference type="Gene3D" id="2.60.40.10">
    <property type="entry name" value="Immunoglobulins"/>
    <property type="match status" value="1"/>
</dbReference>
<evidence type="ECO:0000256" key="1">
    <source>
        <dbReference type="ARBA" id="ARBA00000548"/>
    </source>
</evidence>
<dbReference type="GO" id="GO:0004180">
    <property type="term" value="F:carboxypeptidase activity"/>
    <property type="evidence" value="ECO:0007669"/>
    <property type="project" value="UniProtKB-KW"/>
</dbReference>
<keyword evidence="6" id="KW-0121">Carboxypeptidase</keyword>
<feature type="chain" id="PRO_5021774035" description="alpha-amylase" evidence="5">
    <location>
        <begin position="39"/>
        <end position="601"/>
    </location>
</feature>
<dbReference type="Pfam" id="PF13620">
    <property type="entry name" value="CarboxypepD_reg"/>
    <property type="match status" value="1"/>
</dbReference>
<comment type="catalytic activity">
    <reaction evidence="1">
        <text>Endohydrolysis of (1-&gt;4)-alpha-D-glucosidic linkages in polysaccharides containing three or more (1-&gt;4)-alpha-linked D-glucose units.</text>
        <dbReference type="EC" id="3.2.1.1"/>
    </reaction>
</comment>
<sequence length="601" mass="62763">MNGHANTRVRRSRLLRVALVGLTAIALAFSTVATPANAATVSTVTIKIATKNGVGAPGLYVALGDTIKKTKADGTVRFKRVKSGKQRIVVSVTKGLVTTGWQYSEKIKVPAKKKATVTVRTSSLTVVKGKVTRKKKAVKKKVVSVFLPQAIYQAKTDKNGKYAIAVPKPLRSSYQYPAKIAVDLGNGRLVYAKNNLRVSTAKKYRLSWNAANTVNIKVTSDPVKGAIAGTIRDASGARAAGVKVHVETVNPSGVVVRTALTGAKGRFSIGGLPKATYRVYAVDPDQYSDVVTKSAVATVKVGAKKISVGTLSLPKVGDITAPITAPASRSNGVRIVLQDEAGSEVASNFTYVSDPPAATNAKFQNVPVGRYRVVLAGMNTASAYFDVAAGGVVTAPALLIPTTVKANGKVTLPDNSGISASVQALDSNGTWGEWGYSSTDGAFTISDLGPGAHKIYAFRNGTVTSGANKVKLAQVAPVQINVTAGVPLTGVNVSLNLGGTATGKVIDAKTKKTIERVQVVATRVVATGHDELDVVRAATTAKGTFRLQGLAPGVDYRVAFVDGDGVYRTSWYSNANTASKAKLLKVSAAKSVTLTTAKLKR</sequence>
<evidence type="ECO:0000256" key="5">
    <source>
        <dbReference type="SAM" id="SignalP"/>
    </source>
</evidence>
<evidence type="ECO:0000256" key="2">
    <source>
        <dbReference type="ARBA" id="ARBA00012595"/>
    </source>
</evidence>
<dbReference type="PANTHER" id="PTHR23303">
    <property type="entry name" value="CARBOXYPEPTIDASE REGULATORY REGION-CONTAINING"/>
    <property type="match status" value="1"/>
</dbReference>
<accession>A0A542ZXW6</accession>
<keyword evidence="6" id="KW-0645">Protease</keyword>
<dbReference type="InterPro" id="IPR013783">
    <property type="entry name" value="Ig-like_fold"/>
</dbReference>
<dbReference type="SUPFAM" id="SSF49452">
    <property type="entry name" value="Starch-binding domain-like"/>
    <property type="match status" value="1"/>
</dbReference>
<dbReference type="GO" id="GO:0030246">
    <property type="term" value="F:carbohydrate binding"/>
    <property type="evidence" value="ECO:0007669"/>
    <property type="project" value="InterPro"/>
</dbReference>
<organism evidence="6 7">
    <name type="scientific">Rarobacter faecitabidus</name>
    <dbReference type="NCBI Taxonomy" id="13243"/>
    <lineage>
        <taxon>Bacteria</taxon>
        <taxon>Bacillati</taxon>
        <taxon>Actinomycetota</taxon>
        <taxon>Actinomycetes</taxon>
        <taxon>Micrococcales</taxon>
        <taxon>Rarobacteraceae</taxon>
        <taxon>Rarobacter</taxon>
    </lineage>
</organism>
<dbReference type="InterPro" id="IPR013784">
    <property type="entry name" value="Carb-bd-like_fold"/>
</dbReference>
<dbReference type="GO" id="GO:0004556">
    <property type="term" value="F:alpha-amylase activity"/>
    <property type="evidence" value="ECO:0007669"/>
    <property type="project" value="UniProtKB-EC"/>
</dbReference>
<keyword evidence="7" id="KW-1185">Reference proteome</keyword>
<evidence type="ECO:0000256" key="3">
    <source>
        <dbReference type="ARBA" id="ARBA00022729"/>
    </source>
</evidence>
<dbReference type="EMBL" id="VFOS01000001">
    <property type="protein sequence ID" value="TQL65060.1"/>
    <property type="molecule type" value="Genomic_DNA"/>
</dbReference>
<keyword evidence="6" id="KW-0378">Hydrolase</keyword>
<protein>
    <recommendedName>
        <fullName evidence="2">alpha-amylase</fullName>
        <ecNumber evidence="2">3.2.1.1</ecNumber>
    </recommendedName>
    <alternativeName>
        <fullName evidence="4">1,4-alpha-D-glucan glucanohydrolase</fullName>
    </alternativeName>
</protein>
<name>A0A542ZXW6_RARFA</name>
<dbReference type="InterPro" id="IPR051417">
    <property type="entry name" value="SDr/BOS_complex"/>
</dbReference>
<evidence type="ECO:0000256" key="4">
    <source>
        <dbReference type="ARBA" id="ARBA00030238"/>
    </source>
</evidence>
<dbReference type="EC" id="3.2.1.1" evidence="2"/>